<gene>
    <name evidence="2" type="ORF">GCM10022403_022950</name>
</gene>
<name>A0ABP7HB02_9ACTN</name>
<sequence length="68" mass="6778">MVRALAALDEEGGHRVSPPPTLRALLAGPAPAGSRSRDPGAARLRLAGEVMYDAGAAVAVSATCVPKG</sequence>
<accession>A0ABP7HB02</accession>
<dbReference type="EMBL" id="BAABDE010000008">
    <property type="protein sequence ID" value="GAA3787661.1"/>
    <property type="molecule type" value="Genomic_DNA"/>
</dbReference>
<dbReference type="Proteomes" id="UP001501009">
    <property type="component" value="Unassembled WGS sequence"/>
</dbReference>
<evidence type="ECO:0000313" key="3">
    <source>
        <dbReference type="Proteomes" id="UP001501009"/>
    </source>
</evidence>
<protein>
    <submittedName>
        <fullName evidence="2">Uncharacterized protein</fullName>
    </submittedName>
</protein>
<feature type="region of interest" description="Disordered" evidence="1">
    <location>
        <begin position="1"/>
        <end position="39"/>
    </location>
</feature>
<proteinExistence type="predicted"/>
<evidence type="ECO:0000256" key="1">
    <source>
        <dbReference type="SAM" id="MobiDB-lite"/>
    </source>
</evidence>
<keyword evidence="3" id="KW-1185">Reference proteome</keyword>
<comment type="caution">
    <text evidence="2">The sequence shown here is derived from an EMBL/GenBank/DDBJ whole genome shotgun (WGS) entry which is preliminary data.</text>
</comment>
<organism evidence="2 3">
    <name type="scientific">Streptomyces coacervatus</name>
    <dbReference type="NCBI Taxonomy" id="647381"/>
    <lineage>
        <taxon>Bacteria</taxon>
        <taxon>Bacillati</taxon>
        <taxon>Actinomycetota</taxon>
        <taxon>Actinomycetes</taxon>
        <taxon>Kitasatosporales</taxon>
        <taxon>Streptomycetaceae</taxon>
        <taxon>Streptomyces</taxon>
    </lineage>
</organism>
<feature type="compositionally biased region" description="Low complexity" evidence="1">
    <location>
        <begin position="22"/>
        <end position="32"/>
    </location>
</feature>
<reference evidence="3" key="1">
    <citation type="journal article" date="2019" name="Int. J. Syst. Evol. Microbiol.">
        <title>The Global Catalogue of Microorganisms (GCM) 10K type strain sequencing project: providing services to taxonomists for standard genome sequencing and annotation.</title>
        <authorList>
            <consortium name="The Broad Institute Genomics Platform"/>
            <consortium name="The Broad Institute Genome Sequencing Center for Infectious Disease"/>
            <person name="Wu L."/>
            <person name="Ma J."/>
        </authorList>
    </citation>
    <scope>NUCLEOTIDE SEQUENCE [LARGE SCALE GENOMIC DNA]</scope>
    <source>
        <strain evidence="3">JCM 17138</strain>
    </source>
</reference>
<evidence type="ECO:0000313" key="2">
    <source>
        <dbReference type="EMBL" id="GAA3787661.1"/>
    </source>
</evidence>